<proteinExistence type="predicted"/>
<reference evidence="3 4" key="1">
    <citation type="submission" date="2016-07" db="EMBL/GenBank/DDBJ databases">
        <title>Developing Vibrio natriegens as a novel, fast-growing host for biotechnology.</title>
        <authorList>
            <person name="Weinstock M.T."/>
            <person name="Hesek E.D."/>
            <person name="Wilson C.M."/>
            <person name="Gibson D.G."/>
        </authorList>
    </citation>
    <scope>NUCLEOTIDE SEQUENCE [LARGE SCALE GENOMIC DNA]</scope>
    <source>
        <strain evidence="3 4">ATCC 14048</strain>
    </source>
</reference>
<dbReference type="PANTHER" id="PTHR33376:SF15">
    <property type="entry name" value="BLL6794 PROTEIN"/>
    <property type="match status" value="1"/>
</dbReference>
<evidence type="ECO:0000313" key="3">
    <source>
        <dbReference type="EMBL" id="ANQ15472.1"/>
    </source>
</evidence>
<dbReference type="GO" id="GO:0055085">
    <property type="term" value="P:transmembrane transport"/>
    <property type="evidence" value="ECO:0007669"/>
    <property type="project" value="InterPro"/>
</dbReference>
<keyword evidence="1 2" id="KW-0732">Signal</keyword>
<evidence type="ECO:0000256" key="1">
    <source>
        <dbReference type="ARBA" id="ARBA00022729"/>
    </source>
</evidence>
<accession>A0AAN1CY33</accession>
<gene>
    <name evidence="3" type="ORF">BA890_22495</name>
</gene>
<dbReference type="InterPro" id="IPR018389">
    <property type="entry name" value="DctP_fam"/>
</dbReference>
<dbReference type="RefSeq" id="WP_020334265.1">
    <property type="nucleotide sequence ID" value="NZ_ATFJ01000017.1"/>
</dbReference>
<protein>
    <submittedName>
        <fullName evidence="3">C4-dicarboxylate ABC transporter substrate-binding protein</fullName>
    </submittedName>
</protein>
<dbReference type="Proteomes" id="UP000092741">
    <property type="component" value="Chromosome 2"/>
</dbReference>
<dbReference type="NCBIfam" id="NF037995">
    <property type="entry name" value="TRAP_S1"/>
    <property type="match status" value="1"/>
</dbReference>
<dbReference type="EMBL" id="CP016346">
    <property type="protein sequence ID" value="ANQ15472.1"/>
    <property type="molecule type" value="Genomic_DNA"/>
</dbReference>
<feature type="signal peptide" evidence="2">
    <location>
        <begin position="1"/>
        <end position="26"/>
    </location>
</feature>
<dbReference type="CDD" id="cd13665">
    <property type="entry name" value="PBP2_TRAP_Dctp3_4"/>
    <property type="match status" value="1"/>
</dbReference>
<dbReference type="AlphaFoldDB" id="A0AAN1CY33"/>
<dbReference type="PANTHER" id="PTHR33376">
    <property type="match status" value="1"/>
</dbReference>
<feature type="chain" id="PRO_5042893499" evidence="2">
    <location>
        <begin position="27"/>
        <end position="344"/>
    </location>
</feature>
<dbReference type="GeneID" id="70914855"/>
<dbReference type="InterPro" id="IPR038404">
    <property type="entry name" value="TRAP_DctP_sf"/>
</dbReference>
<dbReference type="Pfam" id="PF03480">
    <property type="entry name" value="DctP"/>
    <property type="match status" value="1"/>
</dbReference>
<evidence type="ECO:0000313" key="4">
    <source>
        <dbReference type="Proteomes" id="UP000092741"/>
    </source>
</evidence>
<organism evidence="3 4">
    <name type="scientific">Vibrio natriegens NBRC 15636 = ATCC 14048 = DSM 759</name>
    <dbReference type="NCBI Taxonomy" id="1219067"/>
    <lineage>
        <taxon>Bacteria</taxon>
        <taxon>Pseudomonadati</taxon>
        <taxon>Pseudomonadota</taxon>
        <taxon>Gammaproteobacteria</taxon>
        <taxon>Vibrionales</taxon>
        <taxon>Vibrionaceae</taxon>
        <taxon>Vibrio</taxon>
    </lineage>
</organism>
<dbReference type="SUPFAM" id="SSF53850">
    <property type="entry name" value="Periplasmic binding protein-like II"/>
    <property type="match status" value="1"/>
</dbReference>
<name>A0AAN1CY33_VIBNA</name>
<dbReference type="Gene3D" id="3.40.190.170">
    <property type="entry name" value="Bacterial extracellular solute-binding protein, family 7"/>
    <property type="match status" value="1"/>
</dbReference>
<keyword evidence="4" id="KW-1185">Reference proteome</keyword>
<evidence type="ECO:0000256" key="2">
    <source>
        <dbReference type="SAM" id="SignalP"/>
    </source>
</evidence>
<sequence>MFKSTVAKGLAGLLASTLLVSHSAQAQTHELKIATWLSPMQTMNADVLPTWGKWIEEATDGRVTIKLEYDLAHPKSLVELVEDGAVDAAWTFHGYLPGRFRLTQIAELPGNKASGEAASVAHWRVNEKYFKSSFEYNGVELAGVFVHGPGQVHMREPIESLKDLKGKKMRVGGGISTEVGNLLEVSGVSAPATKAYEMLSQGVADGLFMQMDMMKAARFKDVAPYSYKLPTGLYLGSFGIFISPQFMEKLSEEDRQAIRSVSGEKLSALAGRYWSKADEIGEADIIASGSKVENLSDEDVQYYERLTQGLDDKWVKSVKSRKVDAQAALTEFRKIVNGYEPIEL</sequence>